<sequence>MDFRLSDDQRAVQTAMRELLAAHFPREKLRQVVDAGEQDQGFDRALWHELGKAGFFSLRLPEKDGGAGLGLPEAVLLFEEAGRALLAGPLVATHLAAGVVPGAAEGTAVVTALDRPGMVGHLAAADAVLLLDGPAPRILRTGGEEALKVLAARPVRSVDPATPLHHIERLSPLPGATPLSDAGDAARLRREAALLTAAEQLGSALRTLEMAVRHVKNRSQFGRPIGAFQAVQHLCARMLVRTELARSSVYAASPAITVSDTWAAKVLSDEAAVRNARDCLQLHGGTGFTWEAEVHLHLKRAWLRLEHWQTPADGEEALAAALLDGSENCSTEIANHPNGAT</sequence>
<evidence type="ECO:0000256" key="3">
    <source>
        <dbReference type="ARBA" id="ARBA00022630"/>
    </source>
</evidence>
<evidence type="ECO:0000313" key="8">
    <source>
        <dbReference type="EMBL" id="GHC61716.1"/>
    </source>
</evidence>
<keyword evidence="5" id="KW-0560">Oxidoreductase</keyword>
<dbReference type="GO" id="GO:0003995">
    <property type="term" value="F:acyl-CoA dehydrogenase activity"/>
    <property type="evidence" value="ECO:0007669"/>
    <property type="project" value="TreeGrafter"/>
</dbReference>
<dbReference type="InterPro" id="IPR036250">
    <property type="entry name" value="AcylCo_DH-like_C"/>
</dbReference>
<protein>
    <submittedName>
        <fullName evidence="8">Acyl-CoA dehydrogenase</fullName>
    </submittedName>
</protein>
<dbReference type="InterPro" id="IPR009100">
    <property type="entry name" value="AcylCoA_DH/oxidase_NM_dom_sf"/>
</dbReference>
<dbReference type="Gene3D" id="1.10.540.10">
    <property type="entry name" value="Acyl-CoA dehydrogenase/oxidase, N-terminal domain"/>
    <property type="match status" value="1"/>
</dbReference>
<dbReference type="Pfam" id="PF00441">
    <property type="entry name" value="Acyl-CoA_dh_1"/>
    <property type="match status" value="1"/>
</dbReference>
<dbReference type="InterPro" id="IPR013786">
    <property type="entry name" value="AcylCoA_DH/ox_N"/>
</dbReference>
<keyword evidence="4" id="KW-0274">FAD</keyword>
<dbReference type="Gene3D" id="1.20.140.10">
    <property type="entry name" value="Butyryl-CoA Dehydrogenase, subunit A, domain 3"/>
    <property type="match status" value="1"/>
</dbReference>
<evidence type="ECO:0000256" key="2">
    <source>
        <dbReference type="ARBA" id="ARBA00009347"/>
    </source>
</evidence>
<dbReference type="RefSeq" id="WP_190111535.1">
    <property type="nucleotide sequence ID" value="NZ_BMVB01000016.1"/>
</dbReference>
<dbReference type="InterPro" id="IPR037069">
    <property type="entry name" value="AcylCoA_DH/ox_N_sf"/>
</dbReference>
<evidence type="ECO:0000256" key="4">
    <source>
        <dbReference type="ARBA" id="ARBA00022827"/>
    </source>
</evidence>
<dbReference type="SUPFAM" id="SSF47203">
    <property type="entry name" value="Acyl-CoA dehydrogenase C-terminal domain-like"/>
    <property type="match status" value="1"/>
</dbReference>
<organism evidence="8 9">
    <name type="scientific">Streptomyces cinnamoneus</name>
    <name type="common">Streptoverticillium cinnamoneum</name>
    <dbReference type="NCBI Taxonomy" id="53446"/>
    <lineage>
        <taxon>Bacteria</taxon>
        <taxon>Bacillati</taxon>
        <taxon>Actinomycetota</taxon>
        <taxon>Actinomycetes</taxon>
        <taxon>Kitasatosporales</taxon>
        <taxon>Streptomycetaceae</taxon>
        <taxon>Streptomyces</taxon>
        <taxon>Streptomyces cinnamoneus group</taxon>
    </lineage>
</organism>
<reference evidence="8" key="1">
    <citation type="journal article" date="2014" name="Int. J. Syst. Evol. Microbiol.">
        <title>Complete genome sequence of Corynebacterium casei LMG S-19264T (=DSM 44701T), isolated from a smear-ripened cheese.</title>
        <authorList>
            <consortium name="US DOE Joint Genome Institute (JGI-PGF)"/>
            <person name="Walter F."/>
            <person name="Albersmeier A."/>
            <person name="Kalinowski J."/>
            <person name="Ruckert C."/>
        </authorList>
    </citation>
    <scope>NUCLEOTIDE SEQUENCE</scope>
    <source>
        <strain evidence="8">JCM 4633</strain>
    </source>
</reference>
<comment type="similarity">
    <text evidence="2">Belongs to the acyl-CoA dehydrogenase family.</text>
</comment>
<dbReference type="EMBL" id="BMVB01000016">
    <property type="protein sequence ID" value="GHC61716.1"/>
    <property type="molecule type" value="Genomic_DNA"/>
</dbReference>
<reference evidence="8" key="2">
    <citation type="submission" date="2020-09" db="EMBL/GenBank/DDBJ databases">
        <authorList>
            <person name="Sun Q."/>
            <person name="Ohkuma M."/>
        </authorList>
    </citation>
    <scope>NUCLEOTIDE SEQUENCE</scope>
    <source>
        <strain evidence="8">JCM 4633</strain>
    </source>
</reference>
<dbReference type="SUPFAM" id="SSF56645">
    <property type="entry name" value="Acyl-CoA dehydrogenase NM domain-like"/>
    <property type="match status" value="1"/>
</dbReference>
<keyword evidence="3" id="KW-0285">Flavoprotein</keyword>
<dbReference type="PANTHER" id="PTHR43884">
    <property type="entry name" value="ACYL-COA DEHYDROGENASE"/>
    <property type="match status" value="1"/>
</dbReference>
<feature type="domain" description="Acyl-CoA dehydrogenase/oxidase N-terminal" evidence="7">
    <location>
        <begin position="7"/>
        <end position="99"/>
    </location>
</feature>
<accession>A0A918TW45</accession>
<comment type="caution">
    <text evidence="8">The sequence shown here is derived from an EMBL/GenBank/DDBJ whole genome shotgun (WGS) entry which is preliminary data.</text>
</comment>
<evidence type="ECO:0000259" key="7">
    <source>
        <dbReference type="Pfam" id="PF02771"/>
    </source>
</evidence>
<comment type="cofactor">
    <cofactor evidence="1">
        <name>FAD</name>
        <dbReference type="ChEBI" id="CHEBI:57692"/>
    </cofactor>
</comment>
<gene>
    <name evidence="8" type="ORF">GCM10010507_43410</name>
</gene>
<dbReference type="PANTHER" id="PTHR43884:SF20">
    <property type="entry name" value="ACYL-COA DEHYDROGENASE FADE28"/>
    <property type="match status" value="1"/>
</dbReference>
<dbReference type="AlphaFoldDB" id="A0A918TW45"/>
<evidence type="ECO:0000256" key="1">
    <source>
        <dbReference type="ARBA" id="ARBA00001974"/>
    </source>
</evidence>
<dbReference type="GO" id="GO:0050660">
    <property type="term" value="F:flavin adenine dinucleotide binding"/>
    <property type="evidence" value="ECO:0007669"/>
    <property type="project" value="InterPro"/>
</dbReference>
<evidence type="ECO:0000256" key="5">
    <source>
        <dbReference type="ARBA" id="ARBA00023002"/>
    </source>
</evidence>
<feature type="domain" description="Acyl-CoA dehydrogenase/oxidase C-terminal" evidence="6">
    <location>
        <begin position="194"/>
        <end position="301"/>
    </location>
</feature>
<evidence type="ECO:0000313" key="9">
    <source>
        <dbReference type="Proteomes" id="UP000646244"/>
    </source>
</evidence>
<proteinExistence type="inferred from homology"/>
<evidence type="ECO:0000259" key="6">
    <source>
        <dbReference type="Pfam" id="PF00441"/>
    </source>
</evidence>
<dbReference type="InterPro" id="IPR009075">
    <property type="entry name" value="AcylCo_DH/oxidase_C"/>
</dbReference>
<dbReference type="Pfam" id="PF02771">
    <property type="entry name" value="Acyl-CoA_dh_N"/>
    <property type="match status" value="1"/>
</dbReference>
<dbReference type="Proteomes" id="UP000646244">
    <property type="component" value="Unassembled WGS sequence"/>
</dbReference>
<name>A0A918TW45_STRCJ</name>